<evidence type="ECO:0000256" key="1">
    <source>
        <dbReference type="ARBA" id="ARBA00022801"/>
    </source>
</evidence>
<feature type="domain" description="Glycoside hydrolase family 5" evidence="3">
    <location>
        <begin position="389"/>
        <end position="676"/>
    </location>
</feature>
<dbReference type="RefSeq" id="WP_259096793.1">
    <property type="nucleotide sequence ID" value="NZ_CP130454.1"/>
</dbReference>
<reference evidence="4 5" key="1">
    <citation type="submission" date="2022-08" db="EMBL/GenBank/DDBJ databases">
        <title>Bacterial and archaeal communities from various locations to study Microbial Dark Matter (Phase II).</title>
        <authorList>
            <person name="Stepanauskas R."/>
        </authorList>
    </citation>
    <scope>NUCLEOTIDE SEQUENCE [LARGE SCALE GENOMIC DNA]</scope>
    <source>
        <strain evidence="4 5">PD1</strain>
    </source>
</reference>
<accession>A0ABT2EPL7</accession>
<evidence type="ECO:0000259" key="3">
    <source>
        <dbReference type="Pfam" id="PF00150"/>
    </source>
</evidence>
<dbReference type="InterPro" id="IPR001547">
    <property type="entry name" value="Glyco_hydro_5"/>
</dbReference>
<dbReference type="SUPFAM" id="SSF51445">
    <property type="entry name" value="(Trans)glycosidases"/>
    <property type="match status" value="1"/>
</dbReference>
<proteinExistence type="predicted"/>
<dbReference type="Proteomes" id="UP001204798">
    <property type="component" value="Unassembled WGS sequence"/>
</dbReference>
<evidence type="ECO:0000313" key="5">
    <source>
        <dbReference type="Proteomes" id="UP001204798"/>
    </source>
</evidence>
<name>A0ABT2EPL7_9BACT</name>
<dbReference type="Pfam" id="PF08309">
    <property type="entry name" value="LVIVD"/>
    <property type="match status" value="3"/>
</dbReference>
<gene>
    <name evidence="4" type="ORF">M2350_002294</name>
</gene>
<evidence type="ECO:0000313" key="4">
    <source>
        <dbReference type="EMBL" id="MCS3919877.1"/>
    </source>
</evidence>
<dbReference type="PANTHER" id="PTHR31297:SF13">
    <property type="entry name" value="PUTATIVE-RELATED"/>
    <property type="match status" value="1"/>
</dbReference>
<evidence type="ECO:0000256" key="2">
    <source>
        <dbReference type="ARBA" id="ARBA00023295"/>
    </source>
</evidence>
<organism evidence="4 5">
    <name type="scientific">Candidatus Fervidibacter sacchari</name>
    <dbReference type="NCBI Taxonomy" id="1448929"/>
    <lineage>
        <taxon>Bacteria</taxon>
        <taxon>Candidatus Fervidibacterota</taxon>
        <taxon>Candidatus Fervidibacter</taxon>
    </lineage>
</organism>
<sequence>MKRLAVTVTLLALAFWLVHSILVGQALEGEVWLPGGVMEVAVDERGIVVAPSGSGVYFFDAKSNLQKPRQLAFLPEEGACGVAIRDRLAFVTLYHRGLCVVDFSDPAKPKVIARIDLDSPACGVALSGPFAFIANFDKGVAIVDVSKPSALKLVQRVNVGWTFGITSTERGLILVAGYEPARLYCIDGAKFKLLGRCDFGQRFGPYGVAAMGENLALVGDTYTTRIVDITNPEKPNPVGELPTVNFVPGIPDARTLKRTHKAVPLGERYFVAVGIAPAGLRVYDATDPKAPKFVSHLDLGGNCYDVVVKGNLAFVANGARGVAIVDVGDPEKPRLVGRASLPSARLPKPKLRPLKSLWLKVQGKYIVADDGKPYVLMGVAWLTGDQGMKGNSVMMRQMGTLEHYARHFRKLGMNAVRLAVAGYPSSDEDLLGNYIGGGIGGGMVPAVMRFPDPAEYVDKIVVPEIERAKRAGVYVVLDLHAFGDYKWLWGWGMEFWRAVSRRFRDEPYVAIYQLTNEPGFFPEVVRRAAKEGRIDPGAHAGRIRELHASTLRRWYQDLISMFRAMGDRHPVLVHDYGVYWYVTEKMWSPIEFRPDPLNQVIWGMHPVFREWKLREPGQEYVRNLMDKWDVPIFFDEYGTVPGSGPNVAIPETLWFSFQHWLINEPRKIGWLFWMCNAPDDVLQAEWWAPVAKALSAENPPPPPVPAPPFPKGIVVTAREAKGGTLITVKGEDGKAIPARVIPANEPAGSYYTFPLPKVLPAGHYRIKLRIYSDGSLSPPQALHWVDAKGNLHPPDDEFDKWAGQDYFFTDAFVIPAFMQGDGWHDWETEFFAYTEVAALAIKKHKRIQWYLPTGDAPSPTRPIAEIAITSVR</sequence>
<dbReference type="Gene3D" id="2.130.10.10">
    <property type="entry name" value="YVTN repeat-like/Quinoprotein amine dehydrogenase"/>
    <property type="match status" value="1"/>
</dbReference>
<protein>
    <recommendedName>
        <fullName evidence="3">Glycoside hydrolase family 5 domain-containing protein</fullName>
    </recommendedName>
</protein>
<dbReference type="InterPro" id="IPR050386">
    <property type="entry name" value="Glycosyl_hydrolase_5"/>
</dbReference>
<dbReference type="EMBL" id="JANUCP010000004">
    <property type="protein sequence ID" value="MCS3919877.1"/>
    <property type="molecule type" value="Genomic_DNA"/>
</dbReference>
<dbReference type="InterPro" id="IPR013211">
    <property type="entry name" value="LVIVD"/>
</dbReference>
<keyword evidence="5" id="KW-1185">Reference proteome</keyword>
<dbReference type="InterPro" id="IPR015943">
    <property type="entry name" value="WD40/YVTN_repeat-like_dom_sf"/>
</dbReference>
<comment type="caution">
    <text evidence="4">The sequence shown here is derived from an EMBL/GenBank/DDBJ whole genome shotgun (WGS) entry which is preliminary data.</text>
</comment>
<keyword evidence="1" id="KW-0378">Hydrolase</keyword>
<dbReference type="SUPFAM" id="SSF51004">
    <property type="entry name" value="C-terminal (heme d1) domain of cytochrome cd1-nitrite reductase"/>
    <property type="match status" value="1"/>
</dbReference>
<dbReference type="InterPro" id="IPR011048">
    <property type="entry name" value="Haem_d1_sf"/>
</dbReference>
<dbReference type="Gene3D" id="3.20.20.80">
    <property type="entry name" value="Glycosidases"/>
    <property type="match status" value="1"/>
</dbReference>
<keyword evidence="2" id="KW-0326">Glycosidase</keyword>
<dbReference type="Pfam" id="PF00150">
    <property type="entry name" value="Cellulase"/>
    <property type="match status" value="1"/>
</dbReference>
<dbReference type="PANTHER" id="PTHR31297">
    <property type="entry name" value="GLUCAN ENDO-1,6-BETA-GLUCOSIDASE B"/>
    <property type="match status" value="1"/>
</dbReference>
<dbReference type="InterPro" id="IPR017853">
    <property type="entry name" value="GH"/>
</dbReference>